<evidence type="ECO:0000313" key="1">
    <source>
        <dbReference type="EMBL" id="TMS17204.1"/>
    </source>
</evidence>
<keyword evidence="2" id="KW-1185">Reference proteome</keyword>
<gene>
    <name evidence="1" type="ORF">E3U43_001273</name>
</gene>
<protein>
    <submittedName>
        <fullName evidence="1">Uncharacterized protein</fullName>
    </submittedName>
</protein>
<proteinExistence type="predicted"/>
<name>A0ACD3RCK6_LARCR</name>
<dbReference type="EMBL" id="CM011680">
    <property type="protein sequence ID" value="TMS17204.1"/>
    <property type="molecule type" value="Genomic_DNA"/>
</dbReference>
<reference evidence="1" key="1">
    <citation type="submission" date="2018-11" db="EMBL/GenBank/DDBJ databases">
        <title>The sequence and de novo assembly of Larimichthys crocea genome using PacBio and Hi-C technologies.</title>
        <authorList>
            <person name="Xu P."/>
            <person name="Chen B."/>
            <person name="Zhou Z."/>
            <person name="Ke Q."/>
            <person name="Wu Y."/>
            <person name="Bai H."/>
            <person name="Pu F."/>
        </authorList>
    </citation>
    <scope>NUCLEOTIDE SEQUENCE</scope>
    <source>
        <tissue evidence="1">Muscle</tissue>
    </source>
</reference>
<dbReference type="Proteomes" id="UP000793456">
    <property type="component" value="Chromosome VII"/>
</dbReference>
<accession>A0ACD3RCK6</accession>
<comment type="caution">
    <text evidence="1">The sequence shown here is derived from an EMBL/GenBank/DDBJ whole genome shotgun (WGS) entry which is preliminary data.</text>
</comment>
<organism evidence="1 2">
    <name type="scientific">Larimichthys crocea</name>
    <name type="common">Large yellow croaker</name>
    <name type="synonym">Pseudosciaena crocea</name>
    <dbReference type="NCBI Taxonomy" id="215358"/>
    <lineage>
        <taxon>Eukaryota</taxon>
        <taxon>Metazoa</taxon>
        <taxon>Chordata</taxon>
        <taxon>Craniata</taxon>
        <taxon>Vertebrata</taxon>
        <taxon>Euteleostomi</taxon>
        <taxon>Actinopterygii</taxon>
        <taxon>Neopterygii</taxon>
        <taxon>Teleostei</taxon>
        <taxon>Neoteleostei</taxon>
        <taxon>Acanthomorphata</taxon>
        <taxon>Eupercaria</taxon>
        <taxon>Sciaenidae</taxon>
        <taxon>Larimichthys</taxon>
    </lineage>
</organism>
<sequence length="119" mass="13474">MSSLQSELSFKNGKVIKNMVELVDVFPTVSYMAGIRAPAPCPDVSLQEELCTEGENLAHTFRHKEKSVDAEAISFSQYPRPADTPQVDSDLPDLKDIKVMGYSLRTWDYRYTLWLGFNP</sequence>
<evidence type="ECO:0000313" key="2">
    <source>
        <dbReference type="Proteomes" id="UP000793456"/>
    </source>
</evidence>